<reference evidence="3" key="1">
    <citation type="journal article" date="2021" name="G3 (Bethesda)">
        <title>Genomic diversity, chromosomal rearrangements, and interspecies hybridization in the ogataea polymorpha species complex.</title>
        <authorList>
            <person name="Hanson S.J."/>
            <person name="Cinneide E.O."/>
            <person name="Salzberg L.I."/>
            <person name="Wolfe K.H."/>
            <person name="McGowan J."/>
            <person name="Fitzpatrick D.A."/>
            <person name="Matlin K."/>
        </authorList>
    </citation>
    <scope>NUCLEOTIDE SEQUENCE</scope>
    <source>
        <strain evidence="3">83-405-1</strain>
    </source>
</reference>
<protein>
    <recommendedName>
        <fullName evidence="2">SCA7 domain-containing protein</fullName>
    </recommendedName>
</protein>
<dbReference type="AlphaFoldDB" id="A0AAN6HYR6"/>
<comment type="caution">
    <text evidence="3">The sequence shown here is derived from an EMBL/GenBank/DDBJ whole genome shotgun (WGS) entry which is preliminary data.</text>
</comment>
<feature type="region of interest" description="Disordered" evidence="1">
    <location>
        <begin position="451"/>
        <end position="479"/>
    </location>
</feature>
<organism evidence="3 4">
    <name type="scientific">Ogataea haglerorum</name>
    <dbReference type="NCBI Taxonomy" id="1937702"/>
    <lineage>
        <taxon>Eukaryota</taxon>
        <taxon>Fungi</taxon>
        <taxon>Dikarya</taxon>
        <taxon>Ascomycota</taxon>
        <taxon>Saccharomycotina</taxon>
        <taxon>Pichiomycetes</taxon>
        <taxon>Pichiales</taxon>
        <taxon>Pichiaceae</taxon>
        <taxon>Ogataea</taxon>
    </lineage>
</organism>
<evidence type="ECO:0000313" key="3">
    <source>
        <dbReference type="EMBL" id="KAG7724782.1"/>
    </source>
</evidence>
<dbReference type="EMBL" id="JAHLUH010000015">
    <property type="protein sequence ID" value="KAG7724782.1"/>
    <property type="molecule type" value="Genomic_DNA"/>
</dbReference>
<dbReference type="Proteomes" id="UP000738402">
    <property type="component" value="Unassembled WGS sequence"/>
</dbReference>
<dbReference type="Gene3D" id="6.10.140.670">
    <property type="match status" value="1"/>
</dbReference>
<dbReference type="InterPro" id="IPR037804">
    <property type="entry name" value="SGF73"/>
</dbReference>
<accession>A0AAN6HYR6</accession>
<dbReference type="GO" id="GO:0000124">
    <property type="term" value="C:SAGA complex"/>
    <property type="evidence" value="ECO:0007669"/>
    <property type="project" value="InterPro"/>
</dbReference>
<evidence type="ECO:0000256" key="1">
    <source>
        <dbReference type="SAM" id="MobiDB-lite"/>
    </source>
</evidence>
<sequence length="479" mass="53432">MSSSGPAIEVSTELKQNIFGEDQVIPELAKDTQSGSSFANITQWKELGAYLEGLQRITPGSSDSENSEPQSKNPLSRPVVYRICNHCDRPILERYLADHLKSCAQEKRNKTLSAEKANTAVTNNLMKKRRLDEAAENASSSLNSPDVEETKMNGANGANGATKKQKVAKMPKEKKVRKSVKPKITGKPKGPVDVERQCGVPLPNGGFCARSLTCKTHSMGAKRAVPGRSAPYDQLLAAYQRKNQAKIGAAAAAAQQAQDDLMHGSSVPLDDEEETHQVLDGVTRSTPWPLERKVIMPTKLRNSFIRMREMFAGAILPRMPSNPLGQMQGRTAVVDTEKTTEYVFPVRSQHQRMAPSTQVRPAAPLAKPTPQGAVDVHSQISAQAQLLAQQQQQLRLAQAKKQQQQAQMQAKYQAQQLAAGVVPQQDKHMQLTPQQQQQMMMRRRMYLQQQSQQLRQQQQQYMNPQYKSQQEMMMNQRQQ</sequence>
<dbReference type="GO" id="GO:1904802">
    <property type="term" value="P:RITS complex assembly"/>
    <property type="evidence" value="ECO:0007669"/>
    <property type="project" value="TreeGrafter"/>
</dbReference>
<feature type="domain" description="SCA7" evidence="2">
    <location>
        <begin position="185"/>
        <end position="251"/>
    </location>
</feature>
<dbReference type="PANTHER" id="PTHR47805:SF1">
    <property type="entry name" value="SAGA-ASSOCIATED FACTOR 73"/>
    <property type="match status" value="1"/>
</dbReference>
<dbReference type="PANTHER" id="PTHR47805">
    <property type="entry name" value="SAGA-ASSOCIATED FACTOR 73"/>
    <property type="match status" value="1"/>
</dbReference>
<evidence type="ECO:0000313" key="4">
    <source>
        <dbReference type="Proteomes" id="UP000738402"/>
    </source>
</evidence>
<dbReference type="Pfam" id="PF08313">
    <property type="entry name" value="SCA7"/>
    <property type="match status" value="1"/>
</dbReference>
<dbReference type="PROSITE" id="PS51505">
    <property type="entry name" value="SCA7"/>
    <property type="match status" value="1"/>
</dbReference>
<feature type="compositionally biased region" description="Low complexity" evidence="1">
    <location>
        <begin position="451"/>
        <end position="470"/>
    </location>
</feature>
<feature type="compositionally biased region" description="Basic residues" evidence="1">
    <location>
        <begin position="163"/>
        <end position="186"/>
    </location>
</feature>
<dbReference type="InterPro" id="IPR013243">
    <property type="entry name" value="SCA7_dom"/>
</dbReference>
<proteinExistence type="predicted"/>
<feature type="compositionally biased region" description="Polar residues" evidence="1">
    <location>
        <begin position="58"/>
        <end position="74"/>
    </location>
</feature>
<dbReference type="GO" id="GO:0006357">
    <property type="term" value="P:regulation of transcription by RNA polymerase II"/>
    <property type="evidence" value="ECO:0007669"/>
    <property type="project" value="TreeGrafter"/>
</dbReference>
<feature type="region of interest" description="Disordered" evidence="1">
    <location>
        <begin position="350"/>
        <end position="371"/>
    </location>
</feature>
<dbReference type="GO" id="GO:0031048">
    <property type="term" value="P:regulatory ncRNA-mediated heterochromatin formation"/>
    <property type="evidence" value="ECO:0007669"/>
    <property type="project" value="TreeGrafter"/>
</dbReference>
<feature type="region of interest" description="Disordered" evidence="1">
    <location>
        <begin position="132"/>
        <end position="197"/>
    </location>
</feature>
<name>A0AAN6HYR6_9ASCO</name>
<evidence type="ECO:0000259" key="2">
    <source>
        <dbReference type="PROSITE" id="PS51505"/>
    </source>
</evidence>
<gene>
    <name evidence="3" type="ORF">KL933_004604</name>
</gene>
<feature type="region of interest" description="Disordered" evidence="1">
    <location>
        <begin position="56"/>
        <end position="75"/>
    </location>
</feature>